<dbReference type="AlphaFoldDB" id="A0A0R3JS57"/>
<dbReference type="STRING" id="908809.ABG79_01854"/>
<reference evidence="3 4" key="1">
    <citation type="submission" date="2015-09" db="EMBL/GenBank/DDBJ databases">
        <title>Draft genome sequence of a Caloramator mitchellensis, a moderate thermophile from the Great Artesian Basin of Australia.</title>
        <authorList>
            <person name="Patel B.K."/>
        </authorList>
    </citation>
    <scope>NUCLEOTIDE SEQUENCE [LARGE SCALE GENOMIC DNA]</scope>
    <source>
        <strain evidence="3 4">VF08</strain>
    </source>
</reference>
<keyword evidence="4" id="KW-1185">Reference proteome</keyword>
<dbReference type="CDD" id="cd02440">
    <property type="entry name" value="AdoMet_MTases"/>
    <property type="match status" value="1"/>
</dbReference>
<dbReference type="InterPro" id="IPR002052">
    <property type="entry name" value="DNA_methylase_N6_adenine_CS"/>
</dbReference>
<dbReference type="Proteomes" id="UP000052015">
    <property type="component" value="Unassembled WGS sequence"/>
</dbReference>
<evidence type="ECO:0000256" key="1">
    <source>
        <dbReference type="SAM" id="Coils"/>
    </source>
</evidence>
<keyword evidence="3" id="KW-0808">Transferase</keyword>
<dbReference type="InterPro" id="IPR007848">
    <property type="entry name" value="Small_mtfrase_dom"/>
</dbReference>
<dbReference type="PANTHER" id="PTHR47739">
    <property type="entry name" value="TRNA1(VAL) (ADENINE(37)-N6)-METHYLTRANSFERASE"/>
    <property type="match status" value="1"/>
</dbReference>
<dbReference type="EMBL" id="LKHP01000011">
    <property type="protein sequence ID" value="KRQ86342.1"/>
    <property type="molecule type" value="Genomic_DNA"/>
</dbReference>
<keyword evidence="3" id="KW-0489">Methyltransferase</keyword>
<feature type="coiled-coil region" evidence="1">
    <location>
        <begin position="78"/>
        <end position="112"/>
    </location>
</feature>
<feature type="domain" description="Methyltransferase small" evidence="2">
    <location>
        <begin position="36"/>
        <end position="131"/>
    </location>
</feature>
<dbReference type="InterPro" id="IPR050210">
    <property type="entry name" value="tRNA_Adenine-N(6)_MTase"/>
</dbReference>
<keyword evidence="1" id="KW-0175">Coiled coil</keyword>
<evidence type="ECO:0000259" key="2">
    <source>
        <dbReference type="Pfam" id="PF05175"/>
    </source>
</evidence>
<dbReference type="GO" id="GO:0008757">
    <property type="term" value="F:S-adenosylmethionine-dependent methyltransferase activity"/>
    <property type="evidence" value="ECO:0007669"/>
    <property type="project" value="UniProtKB-ARBA"/>
</dbReference>
<dbReference type="SUPFAM" id="SSF53335">
    <property type="entry name" value="S-adenosyl-L-methionine-dependent methyltransferases"/>
    <property type="match status" value="1"/>
</dbReference>
<dbReference type="Pfam" id="PF05175">
    <property type="entry name" value="MTS"/>
    <property type="match status" value="1"/>
</dbReference>
<sequence>MGDDMLKTGERVDDLQLENLRIIQNPDWFCFGIDAVLLSSFAFARKKEKVVDLGTGTGIIPLLMYGKYKPSKIIGVEIQSQVAEMARRSIELNKLEEKIEIYEGDIKDCFRTIGINSFDVVVSNPPYKKSDTGLKNPEDKKAISRHEILINLDELIFSASRLLKGYGRFYMIHRPERLKDIIVGLSNHKFALKRIRFVHPKIDKEPNMVLIEAVKAGGEFLKVEKPLFVYDENGNYTEEVLKMYNMGDR</sequence>
<dbReference type="PROSITE" id="PS00092">
    <property type="entry name" value="N6_MTASE"/>
    <property type="match status" value="1"/>
</dbReference>
<organism evidence="3 4">
    <name type="scientific">Caloramator mitchellensis</name>
    <dbReference type="NCBI Taxonomy" id="908809"/>
    <lineage>
        <taxon>Bacteria</taxon>
        <taxon>Bacillati</taxon>
        <taxon>Bacillota</taxon>
        <taxon>Clostridia</taxon>
        <taxon>Eubacteriales</taxon>
        <taxon>Clostridiaceae</taxon>
        <taxon>Caloramator</taxon>
    </lineage>
</organism>
<dbReference type="GO" id="GO:0008170">
    <property type="term" value="F:N-methyltransferase activity"/>
    <property type="evidence" value="ECO:0007669"/>
    <property type="project" value="UniProtKB-ARBA"/>
</dbReference>
<proteinExistence type="predicted"/>
<protein>
    <submittedName>
        <fullName evidence="3">tRNA1(Val) (Adenine(37)-N6)-methyltransferase</fullName>
        <ecNumber evidence="3">2.1.1.223</ecNumber>
    </submittedName>
</protein>
<dbReference type="EC" id="2.1.1.223" evidence="3"/>
<evidence type="ECO:0000313" key="3">
    <source>
        <dbReference type="EMBL" id="KRQ86342.1"/>
    </source>
</evidence>
<name>A0A0R3JS57_CALMK</name>
<gene>
    <name evidence="3" type="primary">yfiC</name>
    <name evidence="3" type="ORF">ABG79_01854</name>
</gene>
<dbReference type="GO" id="GO:0003676">
    <property type="term" value="F:nucleic acid binding"/>
    <property type="evidence" value="ECO:0007669"/>
    <property type="project" value="InterPro"/>
</dbReference>
<dbReference type="Gene3D" id="3.40.50.150">
    <property type="entry name" value="Vaccinia Virus protein VP39"/>
    <property type="match status" value="1"/>
</dbReference>
<evidence type="ECO:0000313" key="4">
    <source>
        <dbReference type="Proteomes" id="UP000052015"/>
    </source>
</evidence>
<dbReference type="PANTHER" id="PTHR47739:SF1">
    <property type="entry name" value="TRNA1(VAL) (ADENINE(37)-N6)-METHYLTRANSFERASE"/>
    <property type="match status" value="1"/>
</dbReference>
<accession>A0A0R3JS57</accession>
<dbReference type="InterPro" id="IPR029063">
    <property type="entry name" value="SAM-dependent_MTases_sf"/>
</dbReference>
<dbReference type="PATRIC" id="fig|908809.3.peg.1853"/>
<comment type="caution">
    <text evidence="3">The sequence shown here is derived from an EMBL/GenBank/DDBJ whole genome shotgun (WGS) entry which is preliminary data.</text>
</comment>
<dbReference type="GO" id="GO:0032259">
    <property type="term" value="P:methylation"/>
    <property type="evidence" value="ECO:0007669"/>
    <property type="project" value="UniProtKB-KW"/>
</dbReference>